<evidence type="ECO:0000313" key="2">
    <source>
        <dbReference type="EMBL" id="MQT14885.1"/>
    </source>
</evidence>
<dbReference type="AlphaFoldDB" id="A0A6A7Y860"/>
<dbReference type="SUPFAM" id="SSF53335">
    <property type="entry name" value="S-adenosyl-L-methionine-dependent methyltransferases"/>
    <property type="match status" value="1"/>
</dbReference>
<gene>
    <name evidence="2" type="ORF">F0357_19960</name>
</gene>
<evidence type="ECO:0000259" key="1">
    <source>
        <dbReference type="Pfam" id="PF13649"/>
    </source>
</evidence>
<dbReference type="InterPro" id="IPR029063">
    <property type="entry name" value="SAM-dependent_MTases_sf"/>
</dbReference>
<comment type="caution">
    <text evidence="2">The sequence shown here is derived from an EMBL/GenBank/DDBJ whole genome shotgun (WGS) entry which is preliminary data.</text>
</comment>
<dbReference type="Gene3D" id="3.40.50.150">
    <property type="entry name" value="Vaccinia Virus protein VP39"/>
    <property type="match status" value="1"/>
</dbReference>
<organism evidence="2 3">
    <name type="scientific">Segnochrobactrum spirostomi</name>
    <dbReference type="NCBI Taxonomy" id="2608987"/>
    <lineage>
        <taxon>Bacteria</taxon>
        <taxon>Pseudomonadati</taxon>
        <taxon>Pseudomonadota</taxon>
        <taxon>Alphaproteobacteria</taxon>
        <taxon>Hyphomicrobiales</taxon>
        <taxon>Segnochrobactraceae</taxon>
        <taxon>Segnochrobactrum</taxon>
    </lineage>
</organism>
<dbReference type="GO" id="GO:0032259">
    <property type="term" value="P:methylation"/>
    <property type="evidence" value="ECO:0007669"/>
    <property type="project" value="UniProtKB-KW"/>
</dbReference>
<dbReference type="RefSeq" id="WP_153488443.1">
    <property type="nucleotide sequence ID" value="NZ_VWNA01000002.1"/>
</dbReference>
<name>A0A6A7Y860_9HYPH</name>
<proteinExistence type="predicted"/>
<keyword evidence="3" id="KW-1185">Reference proteome</keyword>
<dbReference type="Pfam" id="PF13649">
    <property type="entry name" value="Methyltransf_25"/>
    <property type="match status" value="1"/>
</dbReference>
<feature type="domain" description="Methyltransferase" evidence="1">
    <location>
        <begin position="46"/>
        <end position="136"/>
    </location>
</feature>
<evidence type="ECO:0000313" key="3">
    <source>
        <dbReference type="Proteomes" id="UP000332515"/>
    </source>
</evidence>
<dbReference type="Proteomes" id="UP000332515">
    <property type="component" value="Unassembled WGS sequence"/>
</dbReference>
<keyword evidence="2" id="KW-0489">Methyltransferase</keyword>
<dbReference type="EMBL" id="VWNA01000002">
    <property type="protein sequence ID" value="MQT14885.1"/>
    <property type="molecule type" value="Genomic_DNA"/>
</dbReference>
<reference evidence="2 3" key="1">
    <citation type="submission" date="2019-09" db="EMBL/GenBank/DDBJ databases">
        <title>Segnochrobactrum spirostomi gen. nov., sp. nov., isolated from the ciliate Spirostomum cf. yagiui and description of a novel family, Segnochrobactraceae fam. nov. within the order Rhizobiales of the class Alphaproteobacteria.</title>
        <authorList>
            <person name="Akter S."/>
            <person name="Shazib S.U.A."/>
            <person name="Shin M.K."/>
        </authorList>
    </citation>
    <scope>NUCLEOTIDE SEQUENCE [LARGE SCALE GENOMIC DNA]</scope>
    <source>
        <strain evidence="2 3">Sp-1</strain>
    </source>
</reference>
<sequence length="255" mass="27538">MNIGKLYDQSVAGTYDRDERGLLTGARALAFEHIRTAVPAPAVRSILDLAVGTGESLVAMRGLFPQASLSGIDLSEEMLRIAATKLPFTAIHDDVGNTERHFAPASTDLLLMHFLTTFIDGADIVARTARLLPPGGHYSIVGSTLEAFPRISLLARMLLGDDFIREKNPAPADAETIVSFLTKAGLEIVSVERFIKAVAFQSFEELIEFGMTSGFFAHVISHLDEAQLAALARVEGVFPLADHYCACAVLARRPA</sequence>
<keyword evidence="2" id="KW-0808">Transferase</keyword>
<dbReference type="CDD" id="cd02440">
    <property type="entry name" value="AdoMet_MTases"/>
    <property type="match status" value="1"/>
</dbReference>
<accession>A0A6A7Y860</accession>
<dbReference type="GO" id="GO:0008168">
    <property type="term" value="F:methyltransferase activity"/>
    <property type="evidence" value="ECO:0007669"/>
    <property type="project" value="UniProtKB-KW"/>
</dbReference>
<dbReference type="InterPro" id="IPR041698">
    <property type="entry name" value="Methyltransf_25"/>
</dbReference>
<protein>
    <submittedName>
        <fullName evidence="2">Methyltransferase domain-containing protein</fullName>
    </submittedName>
</protein>